<dbReference type="AlphaFoldDB" id="A0A3B3SWC2"/>
<dbReference type="GO" id="GO:0010761">
    <property type="term" value="P:fibroblast migration"/>
    <property type="evidence" value="ECO:0007669"/>
    <property type="project" value="TreeGrafter"/>
</dbReference>
<dbReference type="Proteomes" id="UP000261540">
    <property type="component" value="Unplaced"/>
</dbReference>
<dbReference type="PANTHER" id="PTHR45734">
    <property type="entry name" value="TENSIN"/>
    <property type="match status" value="1"/>
</dbReference>
<organism evidence="3 4">
    <name type="scientific">Paramormyrops kingsleyae</name>
    <dbReference type="NCBI Taxonomy" id="1676925"/>
    <lineage>
        <taxon>Eukaryota</taxon>
        <taxon>Metazoa</taxon>
        <taxon>Chordata</taxon>
        <taxon>Craniata</taxon>
        <taxon>Vertebrata</taxon>
        <taxon>Euteleostomi</taxon>
        <taxon>Actinopterygii</taxon>
        <taxon>Neopterygii</taxon>
        <taxon>Teleostei</taxon>
        <taxon>Osteoglossocephala</taxon>
        <taxon>Osteoglossomorpha</taxon>
        <taxon>Osteoglossiformes</taxon>
        <taxon>Mormyridae</taxon>
        <taxon>Paramormyrops</taxon>
    </lineage>
</organism>
<feature type="compositionally biased region" description="Polar residues" evidence="1">
    <location>
        <begin position="180"/>
        <end position="190"/>
    </location>
</feature>
<dbReference type="InterPro" id="IPR051484">
    <property type="entry name" value="Tensin_PTEN_phosphatase"/>
</dbReference>
<dbReference type="PROSITE" id="PS51181">
    <property type="entry name" value="PPASE_TENSIN"/>
    <property type="match status" value="1"/>
</dbReference>
<dbReference type="PANTHER" id="PTHR45734:SF3">
    <property type="entry name" value="TENSIN-1"/>
    <property type="match status" value="1"/>
</dbReference>
<evidence type="ECO:0000259" key="2">
    <source>
        <dbReference type="PROSITE" id="PS51181"/>
    </source>
</evidence>
<dbReference type="GO" id="GO:0005925">
    <property type="term" value="C:focal adhesion"/>
    <property type="evidence" value="ECO:0007669"/>
    <property type="project" value="TreeGrafter"/>
</dbReference>
<dbReference type="InterPro" id="IPR029023">
    <property type="entry name" value="Tensin_phosphatase"/>
</dbReference>
<feature type="region of interest" description="Disordered" evidence="1">
    <location>
        <begin position="169"/>
        <end position="190"/>
    </location>
</feature>
<feature type="domain" description="Phosphatase tensin-type" evidence="2">
    <location>
        <begin position="57"/>
        <end position="170"/>
    </location>
</feature>
<proteinExistence type="predicted"/>
<dbReference type="GeneTree" id="ENSGT00940000155400"/>
<dbReference type="Gene3D" id="3.90.190.10">
    <property type="entry name" value="Protein tyrosine phosphatase superfamily"/>
    <property type="match status" value="1"/>
</dbReference>
<evidence type="ECO:0000313" key="3">
    <source>
        <dbReference type="Ensembl" id="ENSPKIP00000034665.1"/>
    </source>
</evidence>
<accession>A0A3B3SWC2</accession>
<evidence type="ECO:0000256" key="1">
    <source>
        <dbReference type="SAM" id="MobiDB-lite"/>
    </source>
</evidence>
<protein>
    <recommendedName>
        <fullName evidence="2">Phosphatase tensin-type domain-containing protein</fullName>
    </recommendedName>
</protein>
<dbReference type="SUPFAM" id="SSF52799">
    <property type="entry name" value="(Phosphotyrosine protein) phosphatases II"/>
    <property type="match status" value="1"/>
</dbReference>
<keyword evidence="4" id="KW-1185">Reference proteome</keyword>
<evidence type="ECO:0000313" key="4">
    <source>
        <dbReference type="Proteomes" id="UP000261540"/>
    </source>
</evidence>
<name>A0A3B3SWC2_9TELE</name>
<dbReference type="InterPro" id="IPR029021">
    <property type="entry name" value="Prot-tyrosine_phosphatase-like"/>
</dbReference>
<reference evidence="3" key="1">
    <citation type="submission" date="2025-08" db="UniProtKB">
        <authorList>
            <consortium name="Ensembl"/>
        </authorList>
    </citation>
    <scope>IDENTIFICATION</scope>
</reference>
<dbReference type="Ensembl" id="ENSPKIT00000015585.1">
    <property type="protein sequence ID" value="ENSPKIP00000034665.1"/>
    <property type="gene ID" value="ENSPKIG00000013885.1"/>
</dbReference>
<reference evidence="3" key="2">
    <citation type="submission" date="2025-09" db="UniProtKB">
        <authorList>
            <consortium name="Ensembl"/>
        </authorList>
    </citation>
    <scope>IDENTIFICATION</scope>
</reference>
<sequence>MNNSRDHQVSAVSSRSSLPSDFSSIRRAWRWGGQYLLKSSIKSSTESRLKPSRTLSLIQGEENYDVDLLYITESIIVVAFPASAEEHSHSAHLKEVATMLKSKHGAHYLVINLSEKRHDLTKLNPKVLDFGWPDHHAPTLDKICTICKAMDTWLKADPHNVVVLHNKARSPPSQHAPVTLVTNNKSHGVE</sequence>